<comment type="similarity">
    <text evidence="1">Belongs to the TRIM/RBCC family.</text>
</comment>
<proteinExistence type="inferred from homology"/>
<dbReference type="Pfam" id="PF00097">
    <property type="entry name" value="zf-C3HC4"/>
    <property type="match status" value="1"/>
</dbReference>
<evidence type="ECO:0000313" key="8">
    <source>
        <dbReference type="EMBL" id="KAJ8418425.1"/>
    </source>
</evidence>
<sequence>MQVKFIHTAVLRCGPSGIDAHSHAAENGLSFGSALNGQVWLQDVRHVSQYSGVLCHGHDRACPAEVQLVQSFAAQPRAQSVGKEVAAEFEKLHWPLRDTERVRLAAVLKKEVHTVPQDPLTDVAKHLRSLTSSVTFNYDTAQDPVVLRCSHSVCRPCLDAYWRDKPPKACPCCRRRSSTDSPPANLALRSIVESYQKEQTEKARPGAADGSRWDL</sequence>
<dbReference type="InterPro" id="IPR013083">
    <property type="entry name" value="Znf_RING/FYVE/PHD"/>
</dbReference>
<feature type="region of interest" description="Disordered" evidence="6">
    <location>
        <begin position="195"/>
        <end position="215"/>
    </location>
</feature>
<dbReference type="InterPro" id="IPR018957">
    <property type="entry name" value="Znf_C3HC4_RING-type"/>
</dbReference>
<evidence type="ECO:0000256" key="3">
    <source>
        <dbReference type="ARBA" id="ARBA00022771"/>
    </source>
</evidence>
<keyword evidence="3 5" id="KW-0863">Zinc-finger</keyword>
<accession>A0AAD7X300</accession>
<organism evidence="8 9">
    <name type="scientific">Aldrovandia affinis</name>
    <dbReference type="NCBI Taxonomy" id="143900"/>
    <lineage>
        <taxon>Eukaryota</taxon>
        <taxon>Metazoa</taxon>
        <taxon>Chordata</taxon>
        <taxon>Craniata</taxon>
        <taxon>Vertebrata</taxon>
        <taxon>Euteleostomi</taxon>
        <taxon>Actinopterygii</taxon>
        <taxon>Neopterygii</taxon>
        <taxon>Teleostei</taxon>
        <taxon>Notacanthiformes</taxon>
        <taxon>Halosauridae</taxon>
        <taxon>Aldrovandia</taxon>
    </lineage>
</organism>
<feature type="compositionally biased region" description="Basic and acidic residues" evidence="6">
    <location>
        <begin position="195"/>
        <end position="204"/>
    </location>
</feature>
<gene>
    <name evidence="8" type="ORF">AAFF_G00141340</name>
</gene>
<name>A0AAD7X300_9TELE</name>
<comment type="caution">
    <text evidence="8">The sequence shown here is derived from an EMBL/GenBank/DDBJ whole genome shotgun (WGS) entry which is preliminary data.</text>
</comment>
<dbReference type="EMBL" id="JAINUG010000002">
    <property type="protein sequence ID" value="KAJ8418425.1"/>
    <property type="molecule type" value="Genomic_DNA"/>
</dbReference>
<reference evidence="8" key="1">
    <citation type="journal article" date="2023" name="Science">
        <title>Genome structures resolve the early diversification of teleost fishes.</title>
        <authorList>
            <person name="Parey E."/>
            <person name="Louis A."/>
            <person name="Montfort J."/>
            <person name="Bouchez O."/>
            <person name="Roques C."/>
            <person name="Iampietro C."/>
            <person name="Lluch J."/>
            <person name="Castinel A."/>
            <person name="Donnadieu C."/>
            <person name="Desvignes T."/>
            <person name="Floi Bucao C."/>
            <person name="Jouanno E."/>
            <person name="Wen M."/>
            <person name="Mejri S."/>
            <person name="Dirks R."/>
            <person name="Jansen H."/>
            <person name="Henkel C."/>
            <person name="Chen W.J."/>
            <person name="Zahm M."/>
            <person name="Cabau C."/>
            <person name="Klopp C."/>
            <person name="Thompson A.W."/>
            <person name="Robinson-Rechavi M."/>
            <person name="Braasch I."/>
            <person name="Lecointre G."/>
            <person name="Bobe J."/>
            <person name="Postlethwait J.H."/>
            <person name="Berthelot C."/>
            <person name="Roest Crollius H."/>
            <person name="Guiguen Y."/>
        </authorList>
    </citation>
    <scope>NUCLEOTIDE SEQUENCE</scope>
    <source>
        <strain evidence="8">NC1722</strain>
    </source>
</reference>
<evidence type="ECO:0000256" key="6">
    <source>
        <dbReference type="SAM" id="MobiDB-lite"/>
    </source>
</evidence>
<dbReference type="GO" id="GO:0008270">
    <property type="term" value="F:zinc ion binding"/>
    <property type="evidence" value="ECO:0007669"/>
    <property type="project" value="UniProtKB-KW"/>
</dbReference>
<dbReference type="Proteomes" id="UP001221898">
    <property type="component" value="Unassembled WGS sequence"/>
</dbReference>
<dbReference type="PROSITE" id="PS50089">
    <property type="entry name" value="ZF_RING_2"/>
    <property type="match status" value="1"/>
</dbReference>
<evidence type="ECO:0000256" key="5">
    <source>
        <dbReference type="PROSITE-ProRule" id="PRU00175"/>
    </source>
</evidence>
<protein>
    <recommendedName>
        <fullName evidence="7">RING-type domain-containing protein</fullName>
    </recommendedName>
</protein>
<dbReference type="PROSITE" id="PS00518">
    <property type="entry name" value="ZF_RING_1"/>
    <property type="match status" value="1"/>
</dbReference>
<evidence type="ECO:0000313" key="9">
    <source>
        <dbReference type="Proteomes" id="UP001221898"/>
    </source>
</evidence>
<dbReference type="PANTHER" id="PTHR24103">
    <property type="entry name" value="E3 UBIQUITIN-PROTEIN LIGASE TRIM"/>
    <property type="match status" value="1"/>
</dbReference>
<evidence type="ECO:0000256" key="2">
    <source>
        <dbReference type="ARBA" id="ARBA00022723"/>
    </source>
</evidence>
<dbReference type="SUPFAM" id="SSF57850">
    <property type="entry name" value="RING/U-box"/>
    <property type="match status" value="1"/>
</dbReference>
<feature type="domain" description="RING-type" evidence="7">
    <location>
        <begin position="145"/>
        <end position="174"/>
    </location>
</feature>
<keyword evidence="4" id="KW-0862">Zinc</keyword>
<keyword evidence="2" id="KW-0479">Metal-binding</keyword>
<dbReference type="InterPro" id="IPR050143">
    <property type="entry name" value="TRIM/RBCC"/>
</dbReference>
<evidence type="ECO:0000259" key="7">
    <source>
        <dbReference type="PROSITE" id="PS50089"/>
    </source>
</evidence>
<dbReference type="InterPro" id="IPR017907">
    <property type="entry name" value="Znf_RING_CS"/>
</dbReference>
<evidence type="ECO:0000256" key="1">
    <source>
        <dbReference type="ARBA" id="ARBA00008518"/>
    </source>
</evidence>
<dbReference type="AlphaFoldDB" id="A0AAD7X300"/>
<keyword evidence="9" id="KW-1185">Reference proteome</keyword>
<dbReference type="Gene3D" id="3.30.40.10">
    <property type="entry name" value="Zinc/RING finger domain, C3HC4 (zinc finger)"/>
    <property type="match status" value="1"/>
</dbReference>
<dbReference type="InterPro" id="IPR001841">
    <property type="entry name" value="Znf_RING"/>
</dbReference>
<evidence type="ECO:0000256" key="4">
    <source>
        <dbReference type="ARBA" id="ARBA00022833"/>
    </source>
</evidence>